<sequence>MRRLKAVFFDLDDTLVLTEDCDRAAFACVAQLAEELLPGCNGRRLVNEWRPLFYASPWCPEGKHFRFGEGVEPMVAALQQRGLQTVVITNGHATVQRQKLEACAAGRLFRHILVGGEEVACGGHEKPHPSIFHKACSLAGCLPEEAVHVGDSLVADVNGALRAGLAAAVWINRNGERPVPTGLRPAAILSSVLELPSALEQLQLLPQQEA</sequence>
<dbReference type="NCBIfam" id="TIGR01509">
    <property type="entry name" value="HAD-SF-IA-v3"/>
    <property type="match status" value="1"/>
</dbReference>
<dbReference type="SUPFAM" id="SSF56784">
    <property type="entry name" value="HAD-like"/>
    <property type="match status" value="1"/>
</dbReference>
<comment type="cofactor">
    <cofactor evidence="1">
        <name>Mg(2+)</name>
        <dbReference type="ChEBI" id="CHEBI:18420"/>
    </cofactor>
</comment>
<evidence type="ECO:0008006" key="6">
    <source>
        <dbReference type="Google" id="ProtNLM"/>
    </source>
</evidence>
<dbReference type="InterPro" id="IPR006439">
    <property type="entry name" value="HAD-SF_hydro_IA"/>
</dbReference>
<dbReference type="EMBL" id="JADXDR010000023">
    <property type="protein sequence ID" value="KAI7844832.1"/>
    <property type="molecule type" value="Genomic_DNA"/>
</dbReference>
<keyword evidence="3" id="KW-0460">Magnesium</keyword>
<dbReference type="PANTHER" id="PTHR46470:SF3">
    <property type="entry name" value="N-ACYLNEURAMINATE-9-PHOSPHATASE"/>
    <property type="match status" value="1"/>
</dbReference>
<dbReference type="NCBIfam" id="TIGR01549">
    <property type="entry name" value="HAD-SF-IA-v1"/>
    <property type="match status" value="1"/>
</dbReference>
<dbReference type="InterPro" id="IPR051400">
    <property type="entry name" value="HAD-like_hydrolase"/>
</dbReference>
<dbReference type="AlphaFoldDB" id="A0AAD5DUZ5"/>
<dbReference type="InterPro" id="IPR036412">
    <property type="entry name" value="HAD-like_sf"/>
</dbReference>
<dbReference type="GO" id="GO:0046380">
    <property type="term" value="P:N-acetylneuraminate biosynthetic process"/>
    <property type="evidence" value="ECO:0007669"/>
    <property type="project" value="TreeGrafter"/>
</dbReference>
<dbReference type="Proteomes" id="UP001205105">
    <property type="component" value="Unassembled WGS sequence"/>
</dbReference>
<comment type="caution">
    <text evidence="4">The sequence shown here is derived from an EMBL/GenBank/DDBJ whole genome shotgun (WGS) entry which is preliminary data.</text>
</comment>
<gene>
    <name evidence="4" type="ORF">COHA_001486</name>
</gene>
<dbReference type="InterPro" id="IPR023214">
    <property type="entry name" value="HAD_sf"/>
</dbReference>
<name>A0AAD5DUZ5_9CHLO</name>
<dbReference type="SFLD" id="SFLDS00003">
    <property type="entry name" value="Haloacid_Dehalogenase"/>
    <property type="match status" value="1"/>
</dbReference>
<protein>
    <recommendedName>
        <fullName evidence="6">N-acylneuraminate-9-phosphatase</fullName>
    </recommendedName>
</protein>
<organism evidence="4 5">
    <name type="scientific">Chlorella ohadii</name>
    <dbReference type="NCBI Taxonomy" id="2649997"/>
    <lineage>
        <taxon>Eukaryota</taxon>
        <taxon>Viridiplantae</taxon>
        <taxon>Chlorophyta</taxon>
        <taxon>core chlorophytes</taxon>
        <taxon>Trebouxiophyceae</taxon>
        <taxon>Chlorellales</taxon>
        <taxon>Chlorellaceae</taxon>
        <taxon>Chlorella clade</taxon>
        <taxon>Chlorella</taxon>
    </lineage>
</organism>
<proteinExistence type="predicted"/>
<evidence type="ECO:0000313" key="4">
    <source>
        <dbReference type="EMBL" id="KAI7844832.1"/>
    </source>
</evidence>
<keyword evidence="2" id="KW-0378">Hydrolase</keyword>
<dbReference type="SFLD" id="SFLDG01129">
    <property type="entry name" value="C1.5:_HAD__Beta-PGM__Phosphata"/>
    <property type="match status" value="1"/>
</dbReference>
<evidence type="ECO:0000313" key="5">
    <source>
        <dbReference type="Proteomes" id="UP001205105"/>
    </source>
</evidence>
<reference evidence="4" key="1">
    <citation type="submission" date="2020-11" db="EMBL/GenBank/DDBJ databases">
        <title>Chlorella ohadii genome sequencing and assembly.</title>
        <authorList>
            <person name="Murik O."/>
            <person name="Treves H."/>
            <person name="Kedem I."/>
            <person name="Shotland Y."/>
            <person name="Kaplan A."/>
        </authorList>
    </citation>
    <scope>NUCLEOTIDE SEQUENCE</scope>
    <source>
        <strain evidence="4">1</strain>
    </source>
</reference>
<dbReference type="Pfam" id="PF00702">
    <property type="entry name" value="Hydrolase"/>
    <property type="match status" value="1"/>
</dbReference>
<accession>A0AAD5DUZ5</accession>
<dbReference type="Gene3D" id="3.40.50.1000">
    <property type="entry name" value="HAD superfamily/HAD-like"/>
    <property type="match status" value="1"/>
</dbReference>
<evidence type="ECO:0000256" key="3">
    <source>
        <dbReference type="ARBA" id="ARBA00022842"/>
    </source>
</evidence>
<evidence type="ECO:0000256" key="1">
    <source>
        <dbReference type="ARBA" id="ARBA00001946"/>
    </source>
</evidence>
<evidence type="ECO:0000256" key="2">
    <source>
        <dbReference type="ARBA" id="ARBA00022801"/>
    </source>
</evidence>
<dbReference type="GO" id="GO:0050124">
    <property type="term" value="F:N-acylneuraminate-9-phosphatase activity"/>
    <property type="evidence" value="ECO:0007669"/>
    <property type="project" value="TreeGrafter"/>
</dbReference>
<dbReference type="PANTHER" id="PTHR46470">
    <property type="entry name" value="N-ACYLNEURAMINATE-9-PHOSPHATASE"/>
    <property type="match status" value="1"/>
</dbReference>
<keyword evidence="5" id="KW-1185">Reference proteome</keyword>